<name>A0A8T0GFE8_CERPU</name>
<sequence length="105" mass="11943">MMRSSACYLAFQFQNGTSDSPSSTQIPPPYTSQDSAAEIQCRIPQKSIVTDEHKLTCSRFDSSREVRFVMIQAYTISVLLMAFVLFWTAGDACFVYGHSYRDSRY</sequence>
<evidence type="ECO:0000313" key="2">
    <source>
        <dbReference type="EMBL" id="KAG0556548.1"/>
    </source>
</evidence>
<keyword evidence="3" id="KW-1185">Reference proteome</keyword>
<comment type="caution">
    <text evidence="2">The sequence shown here is derived from an EMBL/GenBank/DDBJ whole genome shotgun (WGS) entry which is preliminary data.</text>
</comment>
<gene>
    <name evidence="2" type="ORF">KC19_11G061700</name>
</gene>
<dbReference type="AlphaFoldDB" id="A0A8T0GFE8"/>
<keyword evidence="1" id="KW-1133">Transmembrane helix</keyword>
<feature type="transmembrane region" description="Helical" evidence="1">
    <location>
        <begin position="68"/>
        <end position="89"/>
    </location>
</feature>
<dbReference type="EMBL" id="CM026432">
    <property type="protein sequence ID" value="KAG0556548.1"/>
    <property type="molecule type" value="Genomic_DNA"/>
</dbReference>
<evidence type="ECO:0000313" key="3">
    <source>
        <dbReference type="Proteomes" id="UP000822688"/>
    </source>
</evidence>
<keyword evidence="1" id="KW-0472">Membrane</keyword>
<dbReference type="Proteomes" id="UP000822688">
    <property type="component" value="Chromosome 11"/>
</dbReference>
<protein>
    <submittedName>
        <fullName evidence="2">Uncharacterized protein</fullName>
    </submittedName>
</protein>
<keyword evidence="1" id="KW-0812">Transmembrane</keyword>
<proteinExistence type="predicted"/>
<accession>A0A8T0GFE8</accession>
<organism evidence="2 3">
    <name type="scientific">Ceratodon purpureus</name>
    <name type="common">Fire moss</name>
    <name type="synonym">Dicranum purpureum</name>
    <dbReference type="NCBI Taxonomy" id="3225"/>
    <lineage>
        <taxon>Eukaryota</taxon>
        <taxon>Viridiplantae</taxon>
        <taxon>Streptophyta</taxon>
        <taxon>Embryophyta</taxon>
        <taxon>Bryophyta</taxon>
        <taxon>Bryophytina</taxon>
        <taxon>Bryopsida</taxon>
        <taxon>Dicranidae</taxon>
        <taxon>Pseudoditrichales</taxon>
        <taxon>Ditrichaceae</taxon>
        <taxon>Ceratodon</taxon>
    </lineage>
</organism>
<reference evidence="2 3" key="1">
    <citation type="submission" date="2020-06" db="EMBL/GenBank/DDBJ databases">
        <title>WGS assembly of Ceratodon purpureus strain R40.</title>
        <authorList>
            <person name="Carey S.B."/>
            <person name="Jenkins J."/>
            <person name="Shu S."/>
            <person name="Lovell J.T."/>
            <person name="Sreedasyam A."/>
            <person name="Maumus F."/>
            <person name="Tiley G.P."/>
            <person name="Fernandez-Pozo N."/>
            <person name="Barry K."/>
            <person name="Chen C."/>
            <person name="Wang M."/>
            <person name="Lipzen A."/>
            <person name="Daum C."/>
            <person name="Saski C.A."/>
            <person name="Payton A.C."/>
            <person name="Mcbreen J.C."/>
            <person name="Conrad R.E."/>
            <person name="Kollar L.M."/>
            <person name="Olsson S."/>
            <person name="Huttunen S."/>
            <person name="Landis J.B."/>
            <person name="Wickett N.J."/>
            <person name="Johnson M.G."/>
            <person name="Rensing S.A."/>
            <person name="Grimwood J."/>
            <person name="Schmutz J."/>
            <person name="Mcdaniel S.F."/>
        </authorList>
    </citation>
    <scope>NUCLEOTIDE SEQUENCE [LARGE SCALE GENOMIC DNA]</scope>
    <source>
        <strain evidence="2 3">R40</strain>
    </source>
</reference>
<evidence type="ECO:0000256" key="1">
    <source>
        <dbReference type="SAM" id="Phobius"/>
    </source>
</evidence>